<gene>
    <name evidence="2" type="ORF">DPV83_01905</name>
</gene>
<feature type="signal peptide" evidence="1">
    <location>
        <begin position="1"/>
        <end position="23"/>
    </location>
</feature>
<dbReference type="Proteomes" id="UP000253998">
    <property type="component" value="Unassembled WGS sequence"/>
</dbReference>
<dbReference type="PROSITE" id="PS51257">
    <property type="entry name" value="PROKAR_LIPOPROTEIN"/>
    <property type="match status" value="1"/>
</dbReference>
<evidence type="ECO:0000313" key="3">
    <source>
        <dbReference type="Proteomes" id="UP000253998"/>
    </source>
</evidence>
<accession>A0A8B2U8D0</accession>
<protein>
    <recommendedName>
        <fullName evidence="4">Lipoprotein</fullName>
    </recommendedName>
</protein>
<dbReference type="RefSeq" id="WP_111294637.1">
    <property type="nucleotide sequence ID" value="NZ_QEPM01000001.1"/>
</dbReference>
<keyword evidence="1" id="KW-0732">Signal</keyword>
<comment type="caution">
    <text evidence="2">The sequence shown here is derived from an EMBL/GenBank/DDBJ whole genome shotgun (WGS) entry which is preliminary data.</text>
</comment>
<dbReference type="EMBL" id="QEPM01000001">
    <property type="protein sequence ID" value="RDE72396.1"/>
    <property type="molecule type" value="Genomic_DNA"/>
</dbReference>
<organism evidence="2 3">
    <name type="scientific">Aggregatibacter segnis</name>
    <dbReference type="NCBI Taxonomy" id="739"/>
    <lineage>
        <taxon>Bacteria</taxon>
        <taxon>Pseudomonadati</taxon>
        <taxon>Pseudomonadota</taxon>
        <taxon>Gammaproteobacteria</taxon>
        <taxon>Pasteurellales</taxon>
        <taxon>Pasteurellaceae</taxon>
        <taxon>Aggregatibacter</taxon>
    </lineage>
</organism>
<sequence>MRQYIVKATLVASICSSMLLLSACGSLFSSNNMRKPGAVVEAGSTSAPTFDVNAFVQKAETLPRFEYMHNNTHYVAYLNGQPELIKVTHDGENKLFFYKAGKVSAVQENGKVYSVNDANESHKALVAEGAKLYKMLGTNSADKGAANVKTGNDAKLNYLCIAKIQQVAQTSRVFRSSANHAKSDVRLTADVRLNGNQFYKMDCQLAGERVAKLSLIKK</sequence>
<dbReference type="AlphaFoldDB" id="A0A8B2U8D0"/>
<evidence type="ECO:0000313" key="2">
    <source>
        <dbReference type="EMBL" id="RDE72396.1"/>
    </source>
</evidence>
<evidence type="ECO:0008006" key="4">
    <source>
        <dbReference type="Google" id="ProtNLM"/>
    </source>
</evidence>
<reference evidence="2 3" key="1">
    <citation type="submission" date="2018-05" db="EMBL/GenBank/DDBJ databases">
        <title>Draft Genome Sequences for a Diverse set of 7 Haemophilus Species.</title>
        <authorList>
            <person name="Nichols M."/>
            <person name="Topaz N."/>
            <person name="Wang X."/>
            <person name="Wang X."/>
            <person name="Boxrud D."/>
        </authorList>
    </citation>
    <scope>NUCLEOTIDE SEQUENCE [LARGE SCALE GENOMIC DNA]</scope>
    <source>
        <strain evidence="2 3">C2001002503</strain>
    </source>
</reference>
<evidence type="ECO:0000256" key="1">
    <source>
        <dbReference type="SAM" id="SignalP"/>
    </source>
</evidence>
<proteinExistence type="predicted"/>
<feature type="chain" id="PRO_5032504515" description="Lipoprotein" evidence="1">
    <location>
        <begin position="24"/>
        <end position="218"/>
    </location>
</feature>
<name>A0A8B2U8D0_9PAST</name>